<dbReference type="GO" id="GO:0043139">
    <property type="term" value="F:5'-3' DNA helicase activity"/>
    <property type="evidence" value="ECO:0007669"/>
    <property type="project" value="UniProtKB-UniRule"/>
</dbReference>
<dbReference type="Pfam" id="PF23139">
    <property type="entry name" value="OB_YrrC"/>
    <property type="match status" value="1"/>
</dbReference>
<comment type="function">
    <text evidence="3">DNA-dependent ATPase and ATP-dependent 5'-3' DNA helicase. Has no activity on blunt DNA or DNA with 3'-overhangs, requires at least 10 bases of 5'-ssDNA for helicase activity.</text>
</comment>
<dbReference type="Pfam" id="PF13245">
    <property type="entry name" value="AAA_19"/>
    <property type="match status" value="1"/>
</dbReference>
<dbReference type="InterPro" id="IPR050534">
    <property type="entry name" value="Coronavir_polyprotein_1ab"/>
</dbReference>
<dbReference type="InterPro" id="IPR003593">
    <property type="entry name" value="AAA+_ATPase"/>
</dbReference>
<dbReference type="GO" id="GO:0016787">
    <property type="term" value="F:hydrolase activity"/>
    <property type="evidence" value="ECO:0007669"/>
    <property type="project" value="UniProtKB-KW"/>
</dbReference>
<dbReference type="GO" id="GO:0003677">
    <property type="term" value="F:DNA binding"/>
    <property type="evidence" value="ECO:0007669"/>
    <property type="project" value="UniProtKB-UniRule"/>
</dbReference>
<dbReference type="Proteomes" id="UP000697998">
    <property type="component" value="Unassembled WGS sequence"/>
</dbReference>
<dbReference type="InterPro" id="IPR055446">
    <property type="entry name" value="RecD2_N_OB"/>
</dbReference>
<keyword evidence="3" id="KW-0413">Isomerase</keyword>
<dbReference type="GO" id="GO:0017116">
    <property type="term" value="F:single-stranded DNA helicase activity"/>
    <property type="evidence" value="ECO:0007669"/>
    <property type="project" value="TreeGrafter"/>
</dbReference>
<dbReference type="EC" id="5.6.2.3" evidence="3"/>
<dbReference type="Pfam" id="PF14520">
    <property type="entry name" value="HHH_5"/>
    <property type="match status" value="1"/>
</dbReference>
<evidence type="ECO:0000256" key="3">
    <source>
        <dbReference type="HAMAP-Rule" id="MF_01488"/>
    </source>
</evidence>
<dbReference type="CDD" id="cd18809">
    <property type="entry name" value="SF1_C_RecD"/>
    <property type="match status" value="1"/>
</dbReference>
<gene>
    <name evidence="3" type="primary">recD2</name>
    <name evidence="5" type="ORF">IPJ27_12980</name>
</gene>
<dbReference type="InterPro" id="IPR010994">
    <property type="entry name" value="RuvA_2-like"/>
</dbReference>
<accession>A0A935Q217</accession>
<evidence type="ECO:0000259" key="4">
    <source>
        <dbReference type="SMART" id="SM00382"/>
    </source>
</evidence>
<evidence type="ECO:0000313" key="6">
    <source>
        <dbReference type="Proteomes" id="UP000697998"/>
    </source>
</evidence>
<dbReference type="GO" id="GO:0009338">
    <property type="term" value="C:exodeoxyribonuclease V complex"/>
    <property type="evidence" value="ECO:0007669"/>
    <property type="project" value="TreeGrafter"/>
</dbReference>
<dbReference type="PANTHER" id="PTHR43788">
    <property type="entry name" value="DNA2/NAM7 HELICASE FAMILY MEMBER"/>
    <property type="match status" value="1"/>
</dbReference>
<dbReference type="SMART" id="SM00382">
    <property type="entry name" value="AAA"/>
    <property type="match status" value="1"/>
</dbReference>
<keyword evidence="1 3" id="KW-0547">Nucleotide-binding</keyword>
<comment type="caution">
    <text evidence="5">The sequence shown here is derived from an EMBL/GenBank/DDBJ whole genome shotgun (WGS) entry which is preliminary data.</text>
</comment>
<dbReference type="AlphaFoldDB" id="A0A935Q217"/>
<name>A0A935Q217_9PROT</name>
<keyword evidence="3" id="KW-0238">DNA-binding</keyword>
<dbReference type="Pfam" id="PF13538">
    <property type="entry name" value="UvrD_C_2"/>
    <property type="match status" value="1"/>
</dbReference>
<dbReference type="Gene3D" id="3.40.50.300">
    <property type="entry name" value="P-loop containing nucleotide triphosphate hydrolases"/>
    <property type="match status" value="2"/>
</dbReference>
<dbReference type="Pfam" id="PF18335">
    <property type="entry name" value="SH3_13"/>
    <property type="match status" value="1"/>
</dbReference>
<dbReference type="InterPro" id="IPR029493">
    <property type="entry name" value="RecD2-like_HHH"/>
</dbReference>
<dbReference type="SUPFAM" id="SSF52540">
    <property type="entry name" value="P-loop containing nucleoside triphosphate hydrolases"/>
    <property type="match status" value="2"/>
</dbReference>
<keyword evidence="3 5" id="KW-0347">Helicase</keyword>
<dbReference type="InterPro" id="IPR041451">
    <property type="entry name" value="RecD2_SH13"/>
</dbReference>
<dbReference type="HAMAP" id="MF_01488">
    <property type="entry name" value="RecD2"/>
    <property type="match status" value="1"/>
</dbReference>
<comment type="similarity">
    <text evidence="3">Belongs to the RecD family. RecD2 subfamily.</text>
</comment>
<evidence type="ECO:0000256" key="2">
    <source>
        <dbReference type="ARBA" id="ARBA00022840"/>
    </source>
</evidence>
<dbReference type="InterPro" id="IPR006345">
    <property type="entry name" value="RecD2"/>
</dbReference>
<dbReference type="Gene3D" id="1.10.10.2220">
    <property type="match status" value="1"/>
</dbReference>
<dbReference type="GO" id="GO:0006310">
    <property type="term" value="P:DNA recombination"/>
    <property type="evidence" value="ECO:0007669"/>
    <property type="project" value="InterPro"/>
</dbReference>
<feature type="domain" description="AAA+ ATPase" evidence="4">
    <location>
        <begin position="342"/>
        <end position="490"/>
    </location>
</feature>
<dbReference type="EMBL" id="JADJMH010000012">
    <property type="protein sequence ID" value="MBK7675585.1"/>
    <property type="molecule type" value="Genomic_DNA"/>
</dbReference>
<organism evidence="5 6">
    <name type="scientific">Candidatus Accumulibacter proximus</name>
    <dbReference type="NCBI Taxonomy" id="2954385"/>
    <lineage>
        <taxon>Bacteria</taxon>
        <taxon>Pseudomonadati</taxon>
        <taxon>Pseudomonadota</taxon>
        <taxon>Betaproteobacteria</taxon>
        <taxon>Candidatus Accumulibacter</taxon>
    </lineage>
</organism>
<comment type="catalytic activity">
    <reaction evidence="3">
        <text>ATP + H2O = ADP + phosphate + H(+)</text>
        <dbReference type="Rhea" id="RHEA:13065"/>
        <dbReference type="ChEBI" id="CHEBI:15377"/>
        <dbReference type="ChEBI" id="CHEBI:15378"/>
        <dbReference type="ChEBI" id="CHEBI:30616"/>
        <dbReference type="ChEBI" id="CHEBI:43474"/>
        <dbReference type="ChEBI" id="CHEBI:456216"/>
        <dbReference type="EC" id="5.6.2.3"/>
    </reaction>
</comment>
<evidence type="ECO:0000256" key="1">
    <source>
        <dbReference type="ARBA" id="ARBA00022741"/>
    </source>
</evidence>
<dbReference type="Pfam" id="PF14490">
    <property type="entry name" value="HHH_RecD2"/>
    <property type="match status" value="1"/>
</dbReference>
<dbReference type="InterPro" id="IPR027417">
    <property type="entry name" value="P-loop_NTPase"/>
</dbReference>
<reference evidence="5 6" key="1">
    <citation type="submission" date="2020-10" db="EMBL/GenBank/DDBJ databases">
        <title>Connecting structure to function with the recovery of over 1000 high-quality activated sludge metagenome-assembled genomes encoding full-length rRNA genes using long-read sequencing.</title>
        <authorList>
            <person name="Singleton C.M."/>
            <person name="Petriglieri F."/>
            <person name="Kristensen J.M."/>
            <person name="Kirkegaard R.H."/>
            <person name="Michaelsen T.Y."/>
            <person name="Andersen M.H."/>
            <person name="Karst S.M."/>
            <person name="Dueholm M.S."/>
            <person name="Nielsen P.H."/>
            <person name="Albertsen M."/>
        </authorList>
    </citation>
    <scope>NUCLEOTIDE SEQUENCE [LARGE SCALE GENOMIC DNA]</scope>
    <source>
        <strain evidence="5">EsbW_18-Q3-R4-48_BATAC.285</strain>
    </source>
</reference>
<dbReference type="PANTHER" id="PTHR43788:SF6">
    <property type="entry name" value="DNA HELICASE B"/>
    <property type="match status" value="1"/>
</dbReference>
<dbReference type="Gene3D" id="1.10.150.20">
    <property type="entry name" value="5' to 3' exonuclease, C-terminal subdomain"/>
    <property type="match status" value="1"/>
</dbReference>
<dbReference type="NCBIfam" id="TIGR01448">
    <property type="entry name" value="recD_rel"/>
    <property type="match status" value="1"/>
</dbReference>
<dbReference type="Gene3D" id="2.30.30.940">
    <property type="match status" value="1"/>
</dbReference>
<dbReference type="SUPFAM" id="SSF47781">
    <property type="entry name" value="RuvA domain 2-like"/>
    <property type="match status" value="1"/>
</dbReference>
<keyword evidence="3" id="KW-0378">Hydrolase</keyword>
<dbReference type="CDD" id="cd17933">
    <property type="entry name" value="DEXSc_RecD-like"/>
    <property type="match status" value="1"/>
</dbReference>
<keyword evidence="2 3" id="KW-0067">ATP-binding</keyword>
<proteinExistence type="inferred from homology"/>
<dbReference type="InterPro" id="IPR027785">
    <property type="entry name" value="UvrD-like_helicase_C"/>
</dbReference>
<dbReference type="GO" id="GO:0005524">
    <property type="term" value="F:ATP binding"/>
    <property type="evidence" value="ECO:0007669"/>
    <property type="project" value="UniProtKB-UniRule"/>
</dbReference>
<evidence type="ECO:0000313" key="5">
    <source>
        <dbReference type="EMBL" id="MBK7675585.1"/>
    </source>
</evidence>
<sequence>MSPAPAVELDHLAGLVERVTFHNEQSGFCVLRLKVKGERELVTLIGHTPIVSPGEYASASGHWVNDREHGRQFRAVFVRISPPATLTGIERYLGSGTVKGIGPIYAGKLVKSFGAAVFDIIEQAPERLREIAGIGEVRARRITSGWADQKVIRNIMVFLHAHGVSTSRAVRIFKTYGQGAIDVVRANPYRLAQDIRGIGFLSADTIAQKIGIAKDSPLRAQAGISYALTEASSQGHCGLPHAELVPLAVKLLDIPESVIETAIAQEVADQVLIPDTVGGQPCVFLAQLYHAEQSIAAQIRRLKAGAAALPVFDVDKAIPWVEQKLSIHLADSQKEAIRLALSAKLLVITGGPGVGKTTLVNSILTIMTVKGVKPVLCAPTGRAAKRLSESTGLEARTIHRLLEVNPLNGQFKRNADNPLECDLLVADECSMIDVPLANQLLSAIATSTAMILVGDVDQLPSVGPGQFLSDLIDSGAVPVVRLTEVFRQAASSRIVRSAHQINRGVFPSLPEKGADSDFYLVAAEEPEVIAQTVVDLVQTRLPRKFQLDPVRDIQVLCPMNRGITGARGINQALQAALNPPGEHSVDKFGNRFSVGDKVMQIENNYDRDVFNGDIGFVTGIDGDEEELAVTFDGRTVTYPFGELDELVLCYATTIHKSQGSEYPVVVIPMSTQHYMMLRRNLIYTGITRGKTLVVLVGQKRALAMAVKGKQTERRWSKLKERLRTSPFGLEMNDHGINAFPVF</sequence>
<protein>
    <recommendedName>
        <fullName evidence="3">ATP-dependent RecD2 DNA helicase</fullName>
        <ecNumber evidence="3">5.6.2.3</ecNumber>
    </recommendedName>
    <alternativeName>
        <fullName evidence="3">DNA 5'-3' helicase subunit RecD2</fullName>
    </alternativeName>
</protein>
<feature type="binding site" evidence="3">
    <location>
        <begin position="353"/>
        <end position="357"/>
    </location>
    <ligand>
        <name>ATP</name>
        <dbReference type="ChEBI" id="CHEBI:30616"/>
    </ligand>
</feature>